<dbReference type="HAMAP" id="MF_01497">
    <property type="entry name" value="SrkA_kinase"/>
    <property type="match status" value="1"/>
</dbReference>
<evidence type="ECO:0000256" key="9">
    <source>
        <dbReference type="ARBA" id="ARBA00022842"/>
    </source>
</evidence>
<evidence type="ECO:0000256" key="5">
    <source>
        <dbReference type="ARBA" id="ARBA00022723"/>
    </source>
</evidence>
<keyword evidence="9 11" id="KW-0460">Magnesium</keyword>
<evidence type="ECO:0000256" key="3">
    <source>
        <dbReference type="ARBA" id="ARBA00022553"/>
    </source>
</evidence>
<name>A0ABV9LX92_9ALTE</name>
<keyword evidence="14" id="KW-1185">Reference proteome</keyword>
<proteinExistence type="inferred from homology"/>
<dbReference type="Gene3D" id="3.30.200.70">
    <property type="match status" value="1"/>
</dbReference>
<dbReference type="Gene3D" id="1.20.1270.170">
    <property type="match status" value="1"/>
</dbReference>
<evidence type="ECO:0000259" key="12">
    <source>
        <dbReference type="Pfam" id="PF01636"/>
    </source>
</evidence>
<comment type="similarity">
    <text evidence="11">Belongs to the SrkA/RdoA protein kinase family.</text>
</comment>
<dbReference type="PANTHER" id="PTHR39573:SF1">
    <property type="entry name" value="STRESS RESPONSE KINASE A"/>
    <property type="match status" value="1"/>
</dbReference>
<dbReference type="NCBIfam" id="NF008738">
    <property type="entry name" value="PRK11768.1"/>
    <property type="match status" value="1"/>
</dbReference>
<dbReference type="Proteomes" id="UP001595897">
    <property type="component" value="Unassembled WGS sequence"/>
</dbReference>
<feature type="active site" description="Proton acceptor" evidence="11">
    <location>
        <position position="203"/>
    </location>
</feature>
<evidence type="ECO:0000256" key="11">
    <source>
        <dbReference type="HAMAP-Rule" id="MF_01497"/>
    </source>
</evidence>
<evidence type="ECO:0000256" key="10">
    <source>
        <dbReference type="ARBA" id="ARBA00023016"/>
    </source>
</evidence>
<feature type="site" description="ATP" evidence="11">
    <location>
        <position position="34"/>
    </location>
</feature>
<protein>
    <recommendedName>
        <fullName evidence="11">Stress response kinase A</fullName>
        <ecNumber evidence="11">2.7.11.1</ecNumber>
    </recommendedName>
    <alternativeName>
        <fullName evidence="11">Serine/threonine-protein kinase SrkA</fullName>
    </alternativeName>
</protein>
<feature type="domain" description="Aminoglycoside phosphotransferase" evidence="12">
    <location>
        <begin position="34"/>
        <end position="259"/>
    </location>
</feature>
<gene>
    <name evidence="11" type="primary">srkA</name>
    <name evidence="13" type="ORF">ACFO4O_09740</name>
</gene>
<comment type="subcellular location">
    <subcellularLocation>
        <location evidence="11">Cytoplasm</location>
    </subcellularLocation>
</comment>
<comment type="cofactor">
    <cofactor evidence="11">
        <name>Mg(2+)</name>
        <dbReference type="ChEBI" id="CHEBI:18420"/>
    </cofactor>
</comment>
<dbReference type="RefSeq" id="WP_382408307.1">
    <property type="nucleotide sequence ID" value="NZ_JBHSGU010000002.1"/>
</dbReference>
<dbReference type="GO" id="GO:0004674">
    <property type="term" value="F:protein serine/threonine kinase activity"/>
    <property type="evidence" value="ECO:0007669"/>
    <property type="project" value="UniProtKB-KW"/>
</dbReference>
<evidence type="ECO:0000256" key="6">
    <source>
        <dbReference type="ARBA" id="ARBA00022741"/>
    </source>
</evidence>
<dbReference type="EC" id="2.7.11.1" evidence="11"/>
<feature type="binding site" evidence="11">
    <location>
        <position position="208"/>
    </location>
    <ligand>
        <name>Mg(2+)</name>
        <dbReference type="ChEBI" id="CHEBI:18420"/>
    </ligand>
</feature>
<keyword evidence="5 11" id="KW-0479">Metal-binding</keyword>
<dbReference type="PANTHER" id="PTHR39573">
    <property type="entry name" value="STRESS RESPONSE KINASE A"/>
    <property type="match status" value="1"/>
</dbReference>
<keyword evidence="7 11" id="KW-0418">Kinase</keyword>
<keyword evidence="2 11" id="KW-0723">Serine/threonine-protein kinase</keyword>
<keyword evidence="1 11" id="KW-0963">Cytoplasm</keyword>
<evidence type="ECO:0000256" key="7">
    <source>
        <dbReference type="ARBA" id="ARBA00022777"/>
    </source>
</evidence>
<accession>A0ABV9LX92</accession>
<evidence type="ECO:0000313" key="13">
    <source>
        <dbReference type="EMBL" id="MFC4700439.1"/>
    </source>
</evidence>
<evidence type="ECO:0000256" key="1">
    <source>
        <dbReference type="ARBA" id="ARBA00022490"/>
    </source>
</evidence>
<reference evidence="14" key="1">
    <citation type="journal article" date="2019" name="Int. J. Syst. Evol. Microbiol.">
        <title>The Global Catalogue of Microorganisms (GCM) 10K type strain sequencing project: providing services to taxonomists for standard genome sequencing and annotation.</title>
        <authorList>
            <consortium name="The Broad Institute Genomics Platform"/>
            <consortium name="The Broad Institute Genome Sequencing Center for Infectious Disease"/>
            <person name="Wu L."/>
            <person name="Ma J."/>
        </authorList>
    </citation>
    <scope>NUCLEOTIDE SEQUENCE [LARGE SCALE GENOMIC DNA]</scope>
    <source>
        <strain evidence="14">KACC 12507</strain>
    </source>
</reference>
<dbReference type="InterPro" id="IPR011009">
    <property type="entry name" value="Kinase-like_dom_sf"/>
</dbReference>
<comment type="subunit">
    <text evidence="11">Monomer.</text>
</comment>
<comment type="function">
    <text evidence="11">A protein kinase that phosphorylates Ser and Thr residues. Probably acts to suppress the effects of stress linked to accumulation of reactive oxygen species. Probably involved in the extracytoplasmic stress response.</text>
</comment>
<keyword evidence="6 11" id="KW-0547">Nucleotide-binding</keyword>
<sequence>MSEFHFTRLTPELILDGIESLDVQVASGLLALNSYENRVYQFVAEDQRRFVAKFYRPLRWSDEQILEEHRFSQLLAEDDIQVVAPLTIHGKSLHELDGYRFALFPSVGGRQFEVDNLDQLESVGRTIGKMHRRAHTESFAYRPPISIETHLQAPITTLKTHDIVPPHLHTAFFTIIEQLIERTTSDYTKAIAQCRSGARLHGDVHPGNILWRDGPIFVDFDDCRNGPAIQDLWMMLSGDRQQQLLQLDILVNAYEEFHELDYKEFHLIEPLRAMRMVHYMAWLALRWQDPAFPTAFPWFGEDKYWEGQILALKEQFAALDEATLSLSPY</sequence>
<comment type="catalytic activity">
    <reaction evidence="11">
        <text>L-seryl-[protein] + ATP = O-phospho-L-seryl-[protein] + ADP + H(+)</text>
        <dbReference type="Rhea" id="RHEA:17989"/>
        <dbReference type="Rhea" id="RHEA-COMP:9863"/>
        <dbReference type="Rhea" id="RHEA-COMP:11604"/>
        <dbReference type="ChEBI" id="CHEBI:15378"/>
        <dbReference type="ChEBI" id="CHEBI:29999"/>
        <dbReference type="ChEBI" id="CHEBI:30616"/>
        <dbReference type="ChEBI" id="CHEBI:83421"/>
        <dbReference type="ChEBI" id="CHEBI:456216"/>
        <dbReference type="EC" id="2.7.11.1"/>
    </reaction>
</comment>
<comment type="catalytic activity">
    <reaction evidence="11">
        <text>L-threonyl-[protein] + ATP = O-phospho-L-threonyl-[protein] + ADP + H(+)</text>
        <dbReference type="Rhea" id="RHEA:46608"/>
        <dbReference type="Rhea" id="RHEA-COMP:11060"/>
        <dbReference type="Rhea" id="RHEA-COMP:11605"/>
        <dbReference type="ChEBI" id="CHEBI:15378"/>
        <dbReference type="ChEBI" id="CHEBI:30013"/>
        <dbReference type="ChEBI" id="CHEBI:30616"/>
        <dbReference type="ChEBI" id="CHEBI:61977"/>
        <dbReference type="ChEBI" id="CHEBI:456216"/>
        <dbReference type="EC" id="2.7.11.1"/>
    </reaction>
</comment>
<dbReference type="SUPFAM" id="SSF56112">
    <property type="entry name" value="Protein kinase-like (PK-like)"/>
    <property type="match status" value="1"/>
</dbReference>
<feature type="active site" evidence="11">
    <location>
        <position position="219"/>
    </location>
</feature>
<dbReference type="Gene3D" id="1.10.510.10">
    <property type="entry name" value="Transferase(Phosphotransferase) domain 1"/>
    <property type="match status" value="1"/>
</dbReference>
<keyword evidence="4 11" id="KW-0808">Transferase</keyword>
<dbReference type="EMBL" id="JBHSGU010000002">
    <property type="protein sequence ID" value="MFC4700439.1"/>
    <property type="molecule type" value="Genomic_DNA"/>
</dbReference>
<feature type="binding site" evidence="11">
    <location>
        <position position="219"/>
    </location>
    <ligand>
        <name>Mg(2+)</name>
        <dbReference type="ChEBI" id="CHEBI:18420"/>
    </ligand>
</feature>
<evidence type="ECO:0000313" key="14">
    <source>
        <dbReference type="Proteomes" id="UP001595897"/>
    </source>
</evidence>
<organism evidence="13 14">
    <name type="scientific">Glaciecola siphonariae</name>
    <dbReference type="NCBI Taxonomy" id="521012"/>
    <lineage>
        <taxon>Bacteria</taxon>
        <taxon>Pseudomonadati</taxon>
        <taxon>Pseudomonadota</taxon>
        <taxon>Gammaproteobacteria</taxon>
        <taxon>Alteromonadales</taxon>
        <taxon>Alteromonadaceae</taxon>
        <taxon>Glaciecola</taxon>
    </lineage>
</organism>
<keyword evidence="3 11" id="KW-0597">Phosphoprotein</keyword>
<dbReference type="InterPro" id="IPR002575">
    <property type="entry name" value="Aminoglycoside_PTrfase"/>
</dbReference>
<comment type="caution">
    <text evidence="13">The sequence shown here is derived from an EMBL/GenBank/DDBJ whole genome shotgun (WGS) entry which is preliminary data.</text>
</comment>
<evidence type="ECO:0000256" key="4">
    <source>
        <dbReference type="ARBA" id="ARBA00022679"/>
    </source>
</evidence>
<evidence type="ECO:0000256" key="8">
    <source>
        <dbReference type="ARBA" id="ARBA00022840"/>
    </source>
</evidence>
<dbReference type="InterPro" id="IPR032882">
    <property type="entry name" value="SrkA/RdoA"/>
</dbReference>
<evidence type="ECO:0000256" key="2">
    <source>
        <dbReference type="ARBA" id="ARBA00022527"/>
    </source>
</evidence>
<keyword evidence="10 11" id="KW-0346">Stress response</keyword>
<dbReference type="Pfam" id="PF01636">
    <property type="entry name" value="APH"/>
    <property type="match status" value="1"/>
</dbReference>
<keyword evidence="8 11" id="KW-0067">ATP-binding</keyword>